<evidence type="ECO:0000256" key="8">
    <source>
        <dbReference type="ARBA" id="ARBA00022840"/>
    </source>
</evidence>
<proteinExistence type="predicted"/>
<dbReference type="FunFam" id="1.10.510.10:FF:000021">
    <property type="entry name" value="Serine/threonine protein kinase"/>
    <property type="match status" value="1"/>
</dbReference>
<dbReference type="eggNOG" id="COG2319">
    <property type="taxonomic scope" value="Bacteria"/>
</dbReference>
<dbReference type="RefSeq" id="WP_015250504.1">
    <property type="nucleotide sequence ID" value="NC_019892.1"/>
</dbReference>
<dbReference type="InterPro" id="IPR017441">
    <property type="entry name" value="Protein_kinase_ATP_BS"/>
</dbReference>
<dbReference type="PROSITE" id="PS50011">
    <property type="entry name" value="PROTEIN_KINASE_DOM"/>
    <property type="match status" value="1"/>
</dbReference>
<evidence type="ECO:0000256" key="2">
    <source>
        <dbReference type="ARBA" id="ARBA00022527"/>
    </source>
</evidence>
<dbReference type="GO" id="GO:0005524">
    <property type="term" value="F:ATP binding"/>
    <property type="evidence" value="ECO:0007669"/>
    <property type="project" value="UniProtKB-UniRule"/>
</dbReference>
<dbReference type="CDD" id="cd00200">
    <property type="entry name" value="WD40"/>
    <property type="match status" value="1"/>
</dbReference>
<dbReference type="InterPro" id="IPR000719">
    <property type="entry name" value="Prot_kinase_dom"/>
</dbReference>
<feature type="repeat" description="WD" evidence="9">
    <location>
        <begin position="670"/>
        <end position="711"/>
    </location>
</feature>
<evidence type="ECO:0000313" key="14">
    <source>
        <dbReference type="Proteomes" id="UP000010798"/>
    </source>
</evidence>
<dbReference type="GO" id="GO:0004674">
    <property type="term" value="F:protein serine/threonine kinase activity"/>
    <property type="evidence" value="ECO:0007669"/>
    <property type="project" value="UniProtKB-KW"/>
</dbReference>
<feature type="repeat" description="WD" evidence="9">
    <location>
        <begin position="628"/>
        <end position="669"/>
    </location>
</feature>
<evidence type="ECO:0000259" key="12">
    <source>
        <dbReference type="PROSITE" id="PS50011"/>
    </source>
</evidence>
<feature type="repeat" description="WD" evidence="9">
    <location>
        <begin position="769"/>
        <end position="800"/>
    </location>
</feature>
<dbReference type="PROSITE" id="PS50082">
    <property type="entry name" value="WD_REPEATS_2"/>
    <property type="match status" value="7"/>
</dbReference>
<keyword evidence="2" id="KW-0723">Serine/threonine-protein kinase</keyword>
<protein>
    <recommendedName>
        <fullName evidence="1">non-specific serine/threonine protein kinase</fullName>
        <ecNumber evidence="1">2.7.11.1</ecNumber>
    </recommendedName>
</protein>
<dbReference type="STRING" id="886293.Sinac_7396"/>
<dbReference type="SUPFAM" id="SSF50978">
    <property type="entry name" value="WD40 repeat-like"/>
    <property type="match status" value="1"/>
</dbReference>
<dbReference type="PANTHER" id="PTHR19879:SF9">
    <property type="entry name" value="TRANSCRIPTION INITIATION FACTOR TFIID SUBUNIT 5"/>
    <property type="match status" value="1"/>
</dbReference>
<keyword evidence="5" id="KW-0677">Repeat</keyword>
<dbReference type="KEGG" id="saci:Sinac_7396"/>
<name>L0DR09_SINAD</name>
<evidence type="ECO:0000256" key="9">
    <source>
        <dbReference type="PROSITE-ProRule" id="PRU00221"/>
    </source>
</evidence>
<dbReference type="InterPro" id="IPR001680">
    <property type="entry name" value="WD40_rpt"/>
</dbReference>
<dbReference type="HOGENOM" id="CLU_335205_0_0_0"/>
<keyword evidence="3 9" id="KW-0853">WD repeat</keyword>
<dbReference type="Pfam" id="PF00400">
    <property type="entry name" value="WD40"/>
    <property type="match status" value="7"/>
</dbReference>
<dbReference type="PROSITE" id="PS00678">
    <property type="entry name" value="WD_REPEATS_1"/>
    <property type="match status" value="4"/>
</dbReference>
<evidence type="ECO:0000256" key="10">
    <source>
        <dbReference type="PROSITE-ProRule" id="PRU10141"/>
    </source>
</evidence>
<keyword evidence="11" id="KW-0175">Coiled coil</keyword>
<gene>
    <name evidence="13" type="ordered locus">Sinac_7396</name>
</gene>
<dbReference type="eggNOG" id="COG0515">
    <property type="taxonomic scope" value="Bacteria"/>
</dbReference>
<feature type="coiled-coil region" evidence="11">
    <location>
        <begin position="448"/>
        <end position="483"/>
    </location>
</feature>
<dbReference type="InterPro" id="IPR001632">
    <property type="entry name" value="WD40_G-protein_beta-like"/>
</dbReference>
<dbReference type="InterPro" id="IPR015943">
    <property type="entry name" value="WD40/YVTN_repeat-like_dom_sf"/>
</dbReference>
<feature type="repeat" description="WD" evidence="9">
    <location>
        <begin position="586"/>
        <end position="627"/>
    </location>
</feature>
<feature type="repeat" description="WD" evidence="9">
    <location>
        <begin position="544"/>
        <end position="585"/>
    </location>
</feature>
<dbReference type="CDD" id="cd14014">
    <property type="entry name" value="STKc_PknB_like"/>
    <property type="match status" value="1"/>
</dbReference>
<evidence type="ECO:0000256" key="5">
    <source>
        <dbReference type="ARBA" id="ARBA00022737"/>
    </source>
</evidence>
<dbReference type="Gene3D" id="1.10.510.10">
    <property type="entry name" value="Transferase(Phosphotransferase) domain 1"/>
    <property type="match status" value="1"/>
</dbReference>
<dbReference type="PROSITE" id="PS50294">
    <property type="entry name" value="WD_REPEATS_REGION"/>
    <property type="match status" value="5"/>
</dbReference>
<evidence type="ECO:0000256" key="4">
    <source>
        <dbReference type="ARBA" id="ARBA00022679"/>
    </source>
</evidence>
<dbReference type="InterPro" id="IPR008271">
    <property type="entry name" value="Ser/Thr_kinase_AS"/>
</dbReference>
<evidence type="ECO:0000256" key="11">
    <source>
        <dbReference type="SAM" id="Coils"/>
    </source>
</evidence>
<reference evidence="13 14" key="1">
    <citation type="submission" date="2012-02" db="EMBL/GenBank/DDBJ databases">
        <title>Complete sequence of chromosome of Singulisphaera acidiphila DSM 18658.</title>
        <authorList>
            <consortium name="US DOE Joint Genome Institute (JGI-PGF)"/>
            <person name="Lucas S."/>
            <person name="Copeland A."/>
            <person name="Lapidus A."/>
            <person name="Glavina del Rio T."/>
            <person name="Dalin E."/>
            <person name="Tice H."/>
            <person name="Bruce D."/>
            <person name="Goodwin L."/>
            <person name="Pitluck S."/>
            <person name="Peters L."/>
            <person name="Ovchinnikova G."/>
            <person name="Chertkov O."/>
            <person name="Kyrpides N."/>
            <person name="Mavromatis K."/>
            <person name="Ivanova N."/>
            <person name="Brettin T."/>
            <person name="Detter J.C."/>
            <person name="Han C."/>
            <person name="Larimer F."/>
            <person name="Land M."/>
            <person name="Hauser L."/>
            <person name="Markowitz V."/>
            <person name="Cheng J.-F."/>
            <person name="Hugenholtz P."/>
            <person name="Woyke T."/>
            <person name="Wu D."/>
            <person name="Tindall B."/>
            <person name="Pomrenke H."/>
            <person name="Brambilla E."/>
            <person name="Klenk H.-P."/>
            <person name="Eisen J.A."/>
        </authorList>
    </citation>
    <scope>NUCLEOTIDE SEQUENCE [LARGE SCALE GENOMIC DNA]</scope>
    <source>
        <strain evidence="14">ATCC BAA-1392 / DSM 18658 / VKM B-2454 / MOB10</strain>
    </source>
</reference>
<dbReference type="PRINTS" id="PR00319">
    <property type="entry name" value="GPROTEINB"/>
</dbReference>
<feature type="repeat" description="WD" evidence="9">
    <location>
        <begin position="801"/>
        <end position="833"/>
    </location>
</feature>
<accession>L0DR09</accession>
<keyword evidence="7" id="KW-0418">Kinase</keyword>
<dbReference type="Gene3D" id="2.130.10.10">
    <property type="entry name" value="YVTN repeat-like/Quinoprotein amine dehydrogenase"/>
    <property type="match status" value="4"/>
</dbReference>
<dbReference type="AlphaFoldDB" id="L0DR09"/>
<sequence length="851" mass="92375">MIEPASPEFNPTSPSKVGRLERACDRFEEAWKAGQRPTIASFLTDQEGQEHPFMLRDLLVLDIAYRRRTGERPAPEDYLRHFPTDAAVIDSAFAEASAELKECKAPSFIGFPGPVPAIPGYTVLCELGRGGMGVVFKARQQGLNRLVALKMILAGDLAGPEAAARFLAEAEAVARLQHPQVVQIYRIGDHGGRPFLEMEYVAGGSLADRLDGTPWAARDAARLIESLARAVQHAHSFGIVHRDLKPANILLTIEGLPKLTDFGLAKSLGADVGLTQTGSIIGSPSYMAPEQAEGGRRAVGPAVDVYALGAVLYEQLTGRPPFKAATVLQTLEQVRSAEPAAPSKLQPGLALDIETIVLKCLQKDPQRRYAEAEALAEDLRRFSAGEPILARPVGALERGFKWARRRPLIAALSAASVLSTVLLTVVLAITNVIISQERRQILESLGRERLVKEELVQTNNRIAQQQQQTEVALQGKIKALEERTDDLFRERQSSYYQRISLAEDEHRGGRIGRAEQVLDACPPDLRGWEWHFLKRFLNTGPITLRGHTGEVWDAAFSPDGRTVASASFDLTAKVWDTATGRERHTLRGHTARLYSVAFSPDATRLVTASADQTAIVWDVSRGRKVHVLKGHTNNVRCARFSPNGRWIATGSWDDTIRIWDARTGETVRVIPTGAGQITRLTFSPDGSWIAVGGTSSVAQVWEFATGRLIQTFRGHSEHVLSVSFSPDGRRVASTSGSPGGGAGVVKIWDVASGREVLAIDHPPGILERVAYSPDGLRLATSGWDGTVKLWEAESGLEILGLHSHSGRVWGVTFSPDGGSLISAAADGTVVIWDSNPPDRGKPRSAAPTVGE</sequence>
<dbReference type="InterPro" id="IPR011009">
    <property type="entry name" value="Kinase-like_dom_sf"/>
</dbReference>
<dbReference type="InterPro" id="IPR019775">
    <property type="entry name" value="WD40_repeat_CS"/>
</dbReference>
<dbReference type="PANTHER" id="PTHR19879">
    <property type="entry name" value="TRANSCRIPTION INITIATION FACTOR TFIID"/>
    <property type="match status" value="1"/>
</dbReference>
<dbReference type="EC" id="2.7.11.1" evidence="1"/>
<keyword evidence="6 10" id="KW-0547">Nucleotide-binding</keyword>
<evidence type="ECO:0000256" key="7">
    <source>
        <dbReference type="ARBA" id="ARBA00022777"/>
    </source>
</evidence>
<dbReference type="SMART" id="SM00320">
    <property type="entry name" value="WD40"/>
    <property type="match status" value="7"/>
</dbReference>
<feature type="repeat" description="WD" evidence="9">
    <location>
        <begin position="712"/>
        <end position="758"/>
    </location>
</feature>
<keyword evidence="4" id="KW-0808">Transferase</keyword>
<feature type="binding site" evidence="10">
    <location>
        <position position="150"/>
    </location>
    <ligand>
        <name>ATP</name>
        <dbReference type="ChEBI" id="CHEBI:30616"/>
    </ligand>
</feature>
<evidence type="ECO:0000313" key="13">
    <source>
        <dbReference type="EMBL" id="AGA31435.1"/>
    </source>
</evidence>
<dbReference type="PRINTS" id="PR00320">
    <property type="entry name" value="GPROTEINBRPT"/>
</dbReference>
<dbReference type="InterPro" id="IPR020472">
    <property type="entry name" value="WD40_PAC1"/>
</dbReference>
<dbReference type="EMBL" id="CP003364">
    <property type="protein sequence ID" value="AGA31435.1"/>
    <property type="molecule type" value="Genomic_DNA"/>
</dbReference>
<evidence type="ECO:0000256" key="6">
    <source>
        <dbReference type="ARBA" id="ARBA00022741"/>
    </source>
</evidence>
<organism evidence="13 14">
    <name type="scientific">Singulisphaera acidiphila (strain ATCC BAA-1392 / DSM 18658 / VKM B-2454 / MOB10)</name>
    <dbReference type="NCBI Taxonomy" id="886293"/>
    <lineage>
        <taxon>Bacteria</taxon>
        <taxon>Pseudomonadati</taxon>
        <taxon>Planctomycetota</taxon>
        <taxon>Planctomycetia</taxon>
        <taxon>Isosphaerales</taxon>
        <taxon>Isosphaeraceae</taxon>
        <taxon>Singulisphaera</taxon>
    </lineage>
</organism>
<dbReference type="Proteomes" id="UP000010798">
    <property type="component" value="Chromosome"/>
</dbReference>
<dbReference type="SUPFAM" id="SSF56112">
    <property type="entry name" value="Protein kinase-like (PK-like)"/>
    <property type="match status" value="1"/>
</dbReference>
<feature type="domain" description="Protein kinase" evidence="12">
    <location>
        <begin position="121"/>
        <end position="389"/>
    </location>
</feature>
<keyword evidence="14" id="KW-1185">Reference proteome</keyword>
<dbReference type="PROSITE" id="PS00107">
    <property type="entry name" value="PROTEIN_KINASE_ATP"/>
    <property type="match status" value="1"/>
</dbReference>
<evidence type="ECO:0000256" key="1">
    <source>
        <dbReference type="ARBA" id="ARBA00012513"/>
    </source>
</evidence>
<dbReference type="InterPro" id="IPR036322">
    <property type="entry name" value="WD40_repeat_dom_sf"/>
</dbReference>
<keyword evidence="8 10" id="KW-0067">ATP-binding</keyword>
<evidence type="ECO:0000256" key="3">
    <source>
        <dbReference type="ARBA" id="ARBA00022574"/>
    </source>
</evidence>
<dbReference type="Gene3D" id="3.30.200.20">
    <property type="entry name" value="Phosphorylase Kinase, domain 1"/>
    <property type="match status" value="1"/>
</dbReference>
<dbReference type="PROSITE" id="PS00108">
    <property type="entry name" value="PROTEIN_KINASE_ST"/>
    <property type="match status" value="1"/>
</dbReference>
<dbReference type="Pfam" id="PF00069">
    <property type="entry name" value="Pkinase"/>
    <property type="match status" value="1"/>
</dbReference>
<dbReference type="SMART" id="SM00220">
    <property type="entry name" value="S_TKc"/>
    <property type="match status" value="1"/>
</dbReference>